<comment type="caution">
    <text evidence="1">The sequence shown here is derived from an EMBL/GenBank/DDBJ whole genome shotgun (WGS) entry which is preliminary data.</text>
</comment>
<dbReference type="Pfam" id="PF17963">
    <property type="entry name" value="Big_9"/>
    <property type="match status" value="1"/>
</dbReference>
<accession>A0ABS1BXD2</accession>
<keyword evidence="2" id="KW-1185">Reference proteome</keyword>
<organism evidence="1 2">
    <name type="scientific">Adhaeribacter terrigena</name>
    <dbReference type="NCBI Taxonomy" id="2793070"/>
    <lineage>
        <taxon>Bacteria</taxon>
        <taxon>Pseudomonadati</taxon>
        <taxon>Bacteroidota</taxon>
        <taxon>Cytophagia</taxon>
        <taxon>Cytophagales</taxon>
        <taxon>Hymenobacteraceae</taxon>
        <taxon>Adhaeribacter</taxon>
    </lineage>
</organism>
<dbReference type="Proteomes" id="UP000644147">
    <property type="component" value="Unassembled WGS sequence"/>
</dbReference>
<protein>
    <submittedName>
        <fullName evidence="1">Uncharacterized protein</fullName>
    </submittedName>
</protein>
<evidence type="ECO:0000313" key="2">
    <source>
        <dbReference type="Proteomes" id="UP000644147"/>
    </source>
</evidence>
<dbReference type="RefSeq" id="WP_200504172.1">
    <property type="nucleotide sequence ID" value="NZ_JAEHFX010000001.1"/>
</dbReference>
<gene>
    <name evidence="1" type="ORF">I5M27_01015</name>
</gene>
<dbReference type="EMBL" id="JAEHFX010000001">
    <property type="protein sequence ID" value="MBK0401542.1"/>
    <property type="molecule type" value="Genomic_DNA"/>
</dbReference>
<name>A0ABS1BXD2_9BACT</name>
<sequence length="125" mass="13655">MRDLVKIMILIGLLIIAALQACDLNMEGEEEITPAKFTAETRLANDYLQTKINQALPLHVLANDVKLPNSTLVFSEPKNGTIQIDATAGGFLYVPAKGFKGKETFKYRVCGPGPCEYATVEIVVL</sequence>
<reference evidence="1 2" key="1">
    <citation type="submission" date="2020-12" db="EMBL/GenBank/DDBJ databases">
        <title>Bacterial novel species Adhaeribacter sp. BT258 isolated from soil.</title>
        <authorList>
            <person name="Jung H.-Y."/>
        </authorList>
    </citation>
    <scope>NUCLEOTIDE SEQUENCE [LARGE SCALE GENOMIC DNA]</scope>
    <source>
        <strain evidence="1 2">BT258</strain>
    </source>
</reference>
<proteinExistence type="predicted"/>
<dbReference type="Gene3D" id="2.60.40.3440">
    <property type="match status" value="1"/>
</dbReference>
<evidence type="ECO:0000313" key="1">
    <source>
        <dbReference type="EMBL" id="MBK0401542.1"/>
    </source>
</evidence>
<dbReference type="PROSITE" id="PS51257">
    <property type="entry name" value="PROKAR_LIPOPROTEIN"/>
    <property type="match status" value="1"/>
</dbReference>